<name>A0AAU8N6L8_9BACL</name>
<reference evidence="3" key="1">
    <citation type="submission" date="2024-05" db="EMBL/GenBank/DDBJ databases">
        <title>Draft genome assemblies of 36 bacteria isolated from hibernating arctic ground squirrels.</title>
        <authorList>
            <person name="McKee H."/>
            <person name="Mullen L."/>
            <person name="Drown D.M."/>
            <person name="Duddleston K.N."/>
        </authorList>
    </citation>
    <scope>NUCLEOTIDE SEQUENCE</scope>
    <source>
        <strain evidence="3">AN1007</strain>
    </source>
</reference>
<organism evidence="3">
    <name type="scientific">Paenibacillus sp. AN1007</name>
    <dbReference type="NCBI Taxonomy" id="3151385"/>
    <lineage>
        <taxon>Bacteria</taxon>
        <taxon>Bacillati</taxon>
        <taxon>Bacillota</taxon>
        <taxon>Bacilli</taxon>
        <taxon>Bacillales</taxon>
        <taxon>Paenibacillaceae</taxon>
        <taxon>Paenibacillus</taxon>
    </lineage>
</organism>
<sequence length="70" mass="8185">MEWITALIAAFVFIIVVLIVIAIVRYAVDSSRTSRKLDSLMKEVRDLRAEVRTLRHTKQQESKHFIDEKV</sequence>
<proteinExistence type="predicted"/>
<keyword evidence="2" id="KW-0472">Membrane</keyword>
<gene>
    <name evidence="3" type="ORF">ABXS70_18120</name>
</gene>
<keyword evidence="2" id="KW-0812">Transmembrane</keyword>
<feature type="transmembrane region" description="Helical" evidence="2">
    <location>
        <begin position="6"/>
        <end position="28"/>
    </location>
</feature>
<keyword evidence="1" id="KW-0175">Coiled coil</keyword>
<protein>
    <recommendedName>
        <fullName evidence="4">DUF4083 domain-containing protein</fullName>
    </recommendedName>
</protein>
<evidence type="ECO:0000313" key="3">
    <source>
        <dbReference type="EMBL" id="XCP93145.1"/>
    </source>
</evidence>
<evidence type="ECO:0008006" key="4">
    <source>
        <dbReference type="Google" id="ProtNLM"/>
    </source>
</evidence>
<evidence type="ECO:0000256" key="2">
    <source>
        <dbReference type="SAM" id="Phobius"/>
    </source>
</evidence>
<dbReference type="EMBL" id="CP159992">
    <property type="protein sequence ID" value="XCP93145.1"/>
    <property type="molecule type" value="Genomic_DNA"/>
</dbReference>
<accession>A0AAU8N6L8</accession>
<dbReference type="AlphaFoldDB" id="A0AAU8N6L8"/>
<dbReference type="RefSeq" id="WP_342554919.1">
    <property type="nucleotide sequence ID" value="NZ_CP159992.1"/>
</dbReference>
<feature type="coiled-coil region" evidence="1">
    <location>
        <begin position="30"/>
        <end position="57"/>
    </location>
</feature>
<evidence type="ECO:0000256" key="1">
    <source>
        <dbReference type="SAM" id="Coils"/>
    </source>
</evidence>
<keyword evidence="2" id="KW-1133">Transmembrane helix</keyword>